<keyword evidence="17" id="KW-1185">Reference proteome</keyword>
<keyword evidence="6 13" id="KW-0732">Signal</keyword>
<keyword evidence="8 12" id="KW-1133">Transmembrane helix</keyword>
<dbReference type="InterPro" id="IPR032675">
    <property type="entry name" value="LRR_dom_sf"/>
</dbReference>
<comment type="subcellular location">
    <subcellularLocation>
        <location evidence="1">Cell membrane</location>
        <topology evidence="1">Single-pass type I membrane protein</topology>
    </subcellularLocation>
</comment>
<keyword evidence="9 12" id="KW-0472">Membrane</keyword>
<feature type="signal peptide" evidence="13">
    <location>
        <begin position="1"/>
        <end position="23"/>
    </location>
</feature>
<keyword evidence="11" id="KW-0325">Glycoprotein</keyword>
<dbReference type="Gene3D" id="3.80.10.10">
    <property type="entry name" value="Ribonuclease Inhibitor"/>
    <property type="match status" value="3"/>
</dbReference>
<dbReference type="InterPro" id="IPR046956">
    <property type="entry name" value="RLP23-like"/>
</dbReference>
<keyword evidence="3" id="KW-1003">Cell membrane</keyword>
<dbReference type="Pfam" id="PF00560">
    <property type="entry name" value="LRR_1"/>
    <property type="match status" value="4"/>
</dbReference>
<feature type="domain" description="Disease resistance R13L4/SHOC-2-like LRR" evidence="15">
    <location>
        <begin position="180"/>
        <end position="407"/>
    </location>
</feature>
<keyword evidence="4" id="KW-0433">Leucine-rich repeat</keyword>
<dbReference type="InterPro" id="IPR003591">
    <property type="entry name" value="Leu-rich_rpt_typical-subtyp"/>
</dbReference>
<evidence type="ECO:0000256" key="9">
    <source>
        <dbReference type="ARBA" id="ARBA00023136"/>
    </source>
</evidence>
<accession>A0ABQ9L4U3</accession>
<evidence type="ECO:0000256" key="11">
    <source>
        <dbReference type="ARBA" id="ARBA00023180"/>
    </source>
</evidence>
<dbReference type="PROSITE" id="PS51450">
    <property type="entry name" value="LRR"/>
    <property type="match status" value="2"/>
</dbReference>
<keyword evidence="10" id="KW-0675">Receptor</keyword>
<dbReference type="PANTHER" id="PTHR48063">
    <property type="entry name" value="LRR RECEPTOR-LIKE KINASE"/>
    <property type="match status" value="1"/>
</dbReference>
<comment type="similarity">
    <text evidence="2">Belongs to the RLP family.</text>
</comment>
<evidence type="ECO:0000256" key="6">
    <source>
        <dbReference type="ARBA" id="ARBA00022729"/>
    </source>
</evidence>
<evidence type="ECO:0000256" key="1">
    <source>
        <dbReference type="ARBA" id="ARBA00004251"/>
    </source>
</evidence>
<evidence type="ECO:0000313" key="17">
    <source>
        <dbReference type="Proteomes" id="UP001174677"/>
    </source>
</evidence>
<dbReference type="PRINTS" id="PR00019">
    <property type="entry name" value="LEURICHRPT"/>
</dbReference>
<dbReference type="EMBL" id="JARPOI010000014">
    <property type="protein sequence ID" value="KAJ9159341.1"/>
    <property type="molecule type" value="Genomic_DNA"/>
</dbReference>
<feature type="domain" description="Leucine-rich repeat-containing N-terminal plant-type" evidence="14">
    <location>
        <begin position="38"/>
        <end position="75"/>
    </location>
</feature>
<evidence type="ECO:0000256" key="10">
    <source>
        <dbReference type="ARBA" id="ARBA00023170"/>
    </source>
</evidence>
<name>A0ABQ9L4U3_HEVBR</name>
<evidence type="ECO:0008006" key="18">
    <source>
        <dbReference type="Google" id="ProtNLM"/>
    </source>
</evidence>
<organism evidence="16 17">
    <name type="scientific">Hevea brasiliensis</name>
    <name type="common">Para rubber tree</name>
    <name type="synonym">Siphonia brasiliensis</name>
    <dbReference type="NCBI Taxonomy" id="3981"/>
    <lineage>
        <taxon>Eukaryota</taxon>
        <taxon>Viridiplantae</taxon>
        <taxon>Streptophyta</taxon>
        <taxon>Embryophyta</taxon>
        <taxon>Tracheophyta</taxon>
        <taxon>Spermatophyta</taxon>
        <taxon>Magnoliopsida</taxon>
        <taxon>eudicotyledons</taxon>
        <taxon>Gunneridae</taxon>
        <taxon>Pentapetalae</taxon>
        <taxon>rosids</taxon>
        <taxon>fabids</taxon>
        <taxon>Malpighiales</taxon>
        <taxon>Euphorbiaceae</taxon>
        <taxon>Crotonoideae</taxon>
        <taxon>Micrandreae</taxon>
        <taxon>Hevea</taxon>
    </lineage>
</organism>
<dbReference type="Pfam" id="PF08263">
    <property type="entry name" value="LRRNT_2"/>
    <property type="match status" value="1"/>
</dbReference>
<evidence type="ECO:0000256" key="12">
    <source>
        <dbReference type="SAM" id="Phobius"/>
    </source>
</evidence>
<keyword evidence="7" id="KW-0677">Repeat</keyword>
<feature type="transmembrane region" description="Helical" evidence="12">
    <location>
        <begin position="803"/>
        <end position="824"/>
    </location>
</feature>
<feature type="chain" id="PRO_5045947110" description="Leucine-rich repeat-containing N-terminal plant-type domain-containing protein" evidence="13">
    <location>
        <begin position="24"/>
        <end position="865"/>
    </location>
</feature>
<proteinExistence type="inferred from homology"/>
<dbReference type="SUPFAM" id="SSF52047">
    <property type="entry name" value="RNI-like"/>
    <property type="match status" value="1"/>
</dbReference>
<dbReference type="SUPFAM" id="SSF52058">
    <property type="entry name" value="L domain-like"/>
    <property type="match status" value="1"/>
</dbReference>
<reference evidence="16" key="1">
    <citation type="journal article" date="2023" name="Plant Biotechnol. J.">
        <title>Chromosome-level wild Hevea brasiliensis genome provides new tools for genomic-assisted breeding and valuable loci to elevate rubber yield.</title>
        <authorList>
            <person name="Cheng H."/>
            <person name="Song X."/>
            <person name="Hu Y."/>
            <person name="Wu T."/>
            <person name="Yang Q."/>
            <person name="An Z."/>
            <person name="Feng S."/>
            <person name="Deng Z."/>
            <person name="Wu W."/>
            <person name="Zeng X."/>
            <person name="Tu M."/>
            <person name="Wang X."/>
            <person name="Huang H."/>
        </authorList>
    </citation>
    <scope>NUCLEOTIDE SEQUENCE</scope>
    <source>
        <strain evidence="16">MT/VB/25A 57/8</strain>
    </source>
</reference>
<evidence type="ECO:0000256" key="4">
    <source>
        <dbReference type="ARBA" id="ARBA00022614"/>
    </source>
</evidence>
<sequence>MGIIIFLQILSIFIGFLCMETNGSTLVHQALEVQCKESEREALLKFKEGFKNHFGYFSSWKAEEDCCQWERVGCNNETGHVIALDLQGDKGAVTLQLQGEISRSLLNLTHLSFLDLSQNDFNKIQIPEFFGSLSSLNYLNLSNAKFKGTIPNQIGNLSTLQVLDLSGNGFSLTANNLDWLRGLSSLKFLDLGGVDLSKDSHWLEAINMLPSLKELGLFACKLQNLPDSLSYVNFTSLEVLDLSLNSFNSSIPNWLFKIGSGLVEIHLRRNQFHGLIPDAFGNMTSLVELDLSENNLQGHVPKSLATLSRLTVLNVAWNSLEGIVTDVQLLNLSNLRVLELSSNQLAFDIAGLSCCNLGQQFPNWLQTQKSLSFIDISKSGISDIVPNWFWNLSPEVQYMNLSFNGLRGNVPDLSLNRKLSIIDLTHNRFSGSLPLFSPNMRVVILSRNSFSGPLSNLCEMISVNNFLGYLDLSDNLLSGPIPDCWNYGKDLEVLNLARNNLSVKIPDSIGYLVQLKMLIFENNGLYGEIPPSLKSCTSLLVIDLGLNKLSGAIPEWIGENLLDLRILVLNSNALEGLIPLQLCQLKALKLLNLASNRLSGRIPSCVGTLQALTEPGSSCYYNYDLKTLSMMHLERNITGAQRLFPQAVPVVKSMDLSSNNLSGEIPSQFTSLGGLLALNLSRNSLTGTIPPNIGAMEAMESLDLSWNELSCAIPDSILSLSNLSHLNLSHNKLSGPIPHGKNLLSKFGATSYLENQNLCGPPLSKNCLERESYGAPDCPKMELQERSRSSEEETGNGMGIPPFYISMALGFIIGFWGFWTPLLLNTSWRHAYFKFLGSMIDEIYVRVVVGVAKLQRKLQSQRQGE</sequence>
<evidence type="ECO:0000259" key="14">
    <source>
        <dbReference type="Pfam" id="PF08263"/>
    </source>
</evidence>
<evidence type="ECO:0000256" key="3">
    <source>
        <dbReference type="ARBA" id="ARBA00022475"/>
    </source>
</evidence>
<evidence type="ECO:0000256" key="8">
    <source>
        <dbReference type="ARBA" id="ARBA00022989"/>
    </source>
</evidence>
<dbReference type="Pfam" id="PF23598">
    <property type="entry name" value="LRR_14"/>
    <property type="match status" value="1"/>
</dbReference>
<comment type="caution">
    <text evidence="16">The sequence shown here is derived from an EMBL/GenBank/DDBJ whole genome shotgun (WGS) entry which is preliminary data.</text>
</comment>
<dbReference type="Proteomes" id="UP001174677">
    <property type="component" value="Chromosome 14"/>
</dbReference>
<evidence type="ECO:0000256" key="5">
    <source>
        <dbReference type="ARBA" id="ARBA00022692"/>
    </source>
</evidence>
<evidence type="ECO:0000259" key="15">
    <source>
        <dbReference type="Pfam" id="PF23598"/>
    </source>
</evidence>
<dbReference type="PANTHER" id="PTHR48063:SF103">
    <property type="entry name" value="LEUCINE-RICH RECEPTOR-LIKE KINASE FAMILY PROTEIN"/>
    <property type="match status" value="1"/>
</dbReference>
<dbReference type="InterPro" id="IPR055414">
    <property type="entry name" value="LRR_R13L4/SHOC2-like"/>
</dbReference>
<dbReference type="Pfam" id="PF13855">
    <property type="entry name" value="LRR_8"/>
    <property type="match status" value="1"/>
</dbReference>
<evidence type="ECO:0000313" key="16">
    <source>
        <dbReference type="EMBL" id="KAJ9159341.1"/>
    </source>
</evidence>
<evidence type="ECO:0000256" key="13">
    <source>
        <dbReference type="SAM" id="SignalP"/>
    </source>
</evidence>
<evidence type="ECO:0000256" key="7">
    <source>
        <dbReference type="ARBA" id="ARBA00022737"/>
    </source>
</evidence>
<dbReference type="InterPro" id="IPR013210">
    <property type="entry name" value="LRR_N_plant-typ"/>
</dbReference>
<evidence type="ECO:0000256" key="2">
    <source>
        <dbReference type="ARBA" id="ARBA00009592"/>
    </source>
</evidence>
<keyword evidence="5 12" id="KW-0812">Transmembrane</keyword>
<gene>
    <name evidence="16" type="ORF">P3X46_024851</name>
</gene>
<protein>
    <recommendedName>
        <fullName evidence="18">Leucine-rich repeat-containing N-terminal plant-type domain-containing protein</fullName>
    </recommendedName>
</protein>
<dbReference type="InterPro" id="IPR001611">
    <property type="entry name" value="Leu-rich_rpt"/>
</dbReference>
<dbReference type="SMART" id="SM00369">
    <property type="entry name" value="LRR_TYP"/>
    <property type="match status" value="11"/>
</dbReference>